<evidence type="ECO:0000259" key="3">
    <source>
        <dbReference type="Pfam" id="PF22666"/>
    </source>
</evidence>
<dbReference type="PANTHER" id="PTHR43817:SF1">
    <property type="entry name" value="HYDROLASE, FAMILY 43, PUTATIVE (AFU_ORTHOLOGUE AFUA_3G01660)-RELATED"/>
    <property type="match status" value="1"/>
</dbReference>
<keyword evidence="5" id="KW-1185">Reference proteome</keyword>
<dbReference type="AlphaFoldDB" id="A0A4Q7YT94"/>
<keyword evidence="1" id="KW-0732">Signal</keyword>
<dbReference type="SUPFAM" id="SSF49785">
    <property type="entry name" value="Galactose-binding domain-like"/>
    <property type="match status" value="1"/>
</dbReference>
<keyword evidence="2" id="KW-0378">Hydrolase</keyword>
<dbReference type="EMBL" id="SHKW01000001">
    <property type="protein sequence ID" value="RZU40203.1"/>
    <property type="molecule type" value="Genomic_DNA"/>
</dbReference>
<accession>A0A4Q7YT94</accession>
<organism evidence="4 5">
    <name type="scientific">Edaphobacter modestus</name>
    <dbReference type="NCBI Taxonomy" id="388466"/>
    <lineage>
        <taxon>Bacteria</taxon>
        <taxon>Pseudomonadati</taxon>
        <taxon>Acidobacteriota</taxon>
        <taxon>Terriglobia</taxon>
        <taxon>Terriglobales</taxon>
        <taxon>Acidobacteriaceae</taxon>
        <taxon>Edaphobacter</taxon>
    </lineage>
</organism>
<gene>
    <name evidence="4" type="ORF">BDD14_1642</name>
</gene>
<dbReference type="Pfam" id="PF17132">
    <property type="entry name" value="Glyco_hydro_106"/>
    <property type="match status" value="2"/>
</dbReference>
<feature type="domain" description="Beta-mannosidase-like galactose-binding" evidence="3">
    <location>
        <begin position="805"/>
        <end position="881"/>
    </location>
</feature>
<dbReference type="InterPro" id="IPR008979">
    <property type="entry name" value="Galactose-bd-like_sf"/>
</dbReference>
<evidence type="ECO:0000313" key="5">
    <source>
        <dbReference type="Proteomes" id="UP000292958"/>
    </source>
</evidence>
<name>A0A4Q7YT94_9BACT</name>
<protein>
    <submittedName>
        <fullName evidence="4">Alpha-L-rhamnosidase-like protein</fullName>
    </submittedName>
</protein>
<dbReference type="PANTHER" id="PTHR43817">
    <property type="entry name" value="GLYCOSYL HYDROLASE"/>
    <property type="match status" value="1"/>
</dbReference>
<evidence type="ECO:0000256" key="1">
    <source>
        <dbReference type="ARBA" id="ARBA00022729"/>
    </source>
</evidence>
<dbReference type="Proteomes" id="UP000292958">
    <property type="component" value="Unassembled WGS sequence"/>
</dbReference>
<proteinExistence type="predicted"/>
<dbReference type="GO" id="GO:0004553">
    <property type="term" value="F:hydrolase activity, hydrolyzing O-glycosyl compounds"/>
    <property type="evidence" value="ECO:0007669"/>
    <property type="project" value="UniProtKB-ARBA"/>
</dbReference>
<dbReference type="InterPro" id="IPR054593">
    <property type="entry name" value="Beta-mannosidase-like_N2"/>
</dbReference>
<evidence type="ECO:0000256" key="2">
    <source>
        <dbReference type="ARBA" id="ARBA00022801"/>
    </source>
</evidence>
<evidence type="ECO:0000313" key="4">
    <source>
        <dbReference type="EMBL" id="RZU40203.1"/>
    </source>
</evidence>
<dbReference type="Pfam" id="PF22666">
    <property type="entry name" value="Glyco_hydro_2_N2"/>
    <property type="match status" value="1"/>
</dbReference>
<dbReference type="NCBIfam" id="NF045579">
    <property type="entry name" value="rhamnoside_JR"/>
    <property type="match status" value="1"/>
</dbReference>
<dbReference type="Gene3D" id="2.60.120.260">
    <property type="entry name" value="Galactose-binding domain-like"/>
    <property type="match status" value="1"/>
</dbReference>
<reference evidence="4 5" key="1">
    <citation type="submission" date="2019-02" db="EMBL/GenBank/DDBJ databases">
        <title>Genomic Encyclopedia of Archaeal and Bacterial Type Strains, Phase II (KMG-II): from individual species to whole genera.</title>
        <authorList>
            <person name="Goeker M."/>
        </authorList>
    </citation>
    <scope>NUCLEOTIDE SEQUENCE [LARGE SCALE GENOMIC DNA]</scope>
    <source>
        <strain evidence="4 5">DSM 18101</strain>
    </source>
</reference>
<sequence length="929" mass="103166">MAQSHASGQASLLDRGFRTPPAAARPWVFWMWLRVKSNRTAITADLEAMHAKGIEGAILYDGGVGNEMQSATKMVLGDKGYVEQKTTDFPGAHFSEIPSGPMQSWQPESRELVRWAAQEAGRLGVKLVVTVGLASTSGDIPLEYSQQRLVWSETAVKGPVQFDEVLAEPKTVMRPNDKAVRSMVAERFTVPDVAKYRHEIAVLAVPDRETFAEDDVIDLTNKVDASARLNWHAPTGAWKVMRFAYEPTGMRNAWGLYTDGMSSEALDKTWEATMGRSLSEMTAAERKGLYGVEDDSWEAGPTTWTKLLPAEFARLRGYDLVHWLPALTGKRMGDAGEAAAVRRDYYRTVADVIAENHYAHLGEIAKRNGLKFYSEAAGPNSGQLDPQLDISGVEIPMGEFWVPSPHRPTLDRRFLMRDTASAGHVYGKRLLGCESFTSVGPHWEDSFFEMKNTGDQGFADGCNLIVVHNYSQSPSVTAKPGYVYFAGTHYSRNTTWWDETPAFNAYLGRSAFLLQQGLFVADALYYRGDGIGQIEQRKTEPTLPAEGYDHDNINLDALLHRLTVSDGRLMLPDGMSYRMLVLPANVPMSPEALMKIAGMVRGGAIVVGPKPTGIAGRVLRAEVKREFDATVAELWSDRIEDGKIFSGRAEEALHALKLQPDFEYSGLSDRGTIDWIHRRAGKVDIYFVASKWDAEEKIAATFRVAGRQPELWDPVTGEIRDARSFTQADGRTTVPLEFGPRGSVFVVFRRPISTRVAGKSQSNYPELHKLQELKGSWQVAFDPKWGGPASVTFGSLVDWTKRPEWEIQHYSGAARYTKSFTLAAAPKSNSRIMLDLGEVHEVASVRLNGRDVGVVWTKPARIDITKFAHEGENMLEIKVVNLWPNRLIGDAGLSAEKRLTETNVHKFSEKTPLYPSGLDGPVVLERATY</sequence>
<comment type="caution">
    <text evidence="4">The sequence shown here is derived from an EMBL/GenBank/DDBJ whole genome shotgun (WGS) entry which is preliminary data.</text>
</comment>